<dbReference type="InterPro" id="IPR039425">
    <property type="entry name" value="RNA_pol_sigma-70-like"/>
</dbReference>
<dbReference type="Pfam" id="PF08281">
    <property type="entry name" value="Sigma70_r4_2"/>
    <property type="match status" value="1"/>
</dbReference>
<proteinExistence type="inferred from homology"/>
<feature type="domain" description="RNA polymerase sigma factor 70 region 4 type 2" evidence="5">
    <location>
        <begin position="115"/>
        <end position="167"/>
    </location>
</feature>
<dbReference type="Gene3D" id="1.10.10.10">
    <property type="entry name" value="Winged helix-like DNA-binding domain superfamily/Winged helix DNA-binding domain"/>
    <property type="match status" value="1"/>
</dbReference>
<dbReference type="NCBIfam" id="TIGR02937">
    <property type="entry name" value="sigma70-ECF"/>
    <property type="match status" value="1"/>
</dbReference>
<evidence type="ECO:0000256" key="2">
    <source>
        <dbReference type="ARBA" id="ARBA00023015"/>
    </source>
</evidence>
<gene>
    <name evidence="6" type="ORF">MNBD_GAMMA19-2210</name>
</gene>
<comment type="similarity">
    <text evidence="1">Belongs to the sigma-70 factor family. ECF subfamily.</text>
</comment>
<dbReference type="AlphaFoldDB" id="A0A3B1A683"/>
<evidence type="ECO:0000256" key="1">
    <source>
        <dbReference type="ARBA" id="ARBA00010641"/>
    </source>
</evidence>
<dbReference type="NCBIfam" id="NF006550">
    <property type="entry name" value="PRK09047.1"/>
    <property type="match status" value="1"/>
</dbReference>
<name>A0A3B1A683_9ZZZZ</name>
<reference evidence="6" key="1">
    <citation type="submission" date="2018-06" db="EMBL/GenBank/DDBJ databases">
        <authorList>
            <person name="Zhirakovskaya E."/>
        </authorList>
    </citation>
    <scope>NUCLEOTIDE SEQUENCE</scope>
</reference>
<dbReference type="InterPro" id="IPR013249">
    <property type="entry name" value="RNA_pol_sigma70_r4_t2"/>
</dbReference>
<keyword evidence="4" id="KW-0804">Transcription</keyword>
<dbReference type="CDD" id="cd06171">
    <property type="entry name" value="Sigma70_r4"/>
    <property type="match status" value="1"/>
</dbReference>
<evidence type="ECO:0000256" key="4">
    <source>
        <dbReference type="ARBA" id="ARBA00023163"/>
    </source>
</evidence>
<dbReference type="GO" id="GO:0003677">
    <property type="term" value="F:DNA binding"/>
    <property type="evidence" value="ECO:0007669"/>
    <property type="project" value="InterPro"/>
</dbReference>
<protein>
    <recommendedName>
        <fullName evidence="5">RNA polymerase sigma factor 70 region 4 type 2 domain-containing protein</fullName>
    </recommendedName>
</protein>
<feature type="non-terminal residue" evidence="6">
    <location>
        <position position="1"/>
    </location>
</feature>
<dbReference type="SUPFAM" id="SSF88946">
    <property type="entry name" value="Sigma2 domain of RNA polymerase sigma factors"/>
    <property type="match status" value="1"/>
</dbReference>
<sequence>LASVERRAYRMAIIATSNHEDALDIVQDSMLRLAKRYADRDAEQWGPLFHRIVQSVIRDWYRRAAVRNRFRFFLGQKHQRDQGCETTAEEDPIETHFATAEPEPSVQLQQQQAIRQLDAALHRLPLRQQQVFLLRQWEGLSVRDTAQAMGCGEGSVKTHFSRALKALRTQLQDHWQEYET</sequence>
<dbReference type="PANTHER" id="PTHR43133:SF64">
    <property type="entry name" value="ECF SIGMA FACTOR"/>
    <property type="match status" value="1"/>
</dbReference>
<accession>A0A3B1A683</accession>
<keyword evidence="3" id="KW-0731">Sigma factor</keyword>
<dbReference type="InterPro" id="IPR036388">
    <property type="entry name" value="WH-like_DNA-bd_sf"/>
</dbReference>
<evidence type="ECO:0000259" key="5">
    <source>
        <dbReference type="Pfam" id="PF08281"/>
    </source>
</evidence>
<organism evidence="6">
    <name type="scientific">hydrothermal vent metagenome</name>
    <dbReference type="NCBI Taxonomy" id="652676"/>
    <lineage>
        <taxon>unclassified sequences</taxon>
        <taxon>metagenomes</taxon>
        <taxon>ecological metagenomes</taxon>
    </lineage>
</organism>
<dbReference type="SUPFAM" id="SSF88659">
    <property type="entry name" value="Sigma3 and sigma4 domains of RNA polymerase sigma factors"/>
    <property type="match status" value="1"/>
</dbReference>
<dbReference type="PANTHER" id="PTHR43133">
    <property type="entry name" value="RNA POLYMERASE ECF-TYPE SIGMA FACTO"/>
    <property type="match status" value="1"/>
</dbReference>
<evidence type="ECO:0000256" key="3">
    <source>
        <dbReference type="ARBA" id="ARBA00023082"/>
    </source>
</evidence>
<keyword evidence="2" id="KW-0805">Transcription regulation</keyword>
<dbReference type="InterPro" id="IPR013324">
    <property type="entry name" value="RNA_pol_sigma_r3/r4-like"/>
</dbReference>
<evidence type="ECO:0000313" key="6">
    <source>
        <dbReference type="EMBL" id="VAX01246.1"/>
    </source>
</evidence>
<dbReference type="GO" id="GO:0016987">
    <property type="term" value="F:sigma factor activity"/>
    <property type="evidence" value="ECO:0007669"/>
    <property type="project" value="UniProtKB-KW"/>
</dbReference>
<dbReference type="Gene3D" id="1.10.1740.10">
    <property type="match status" value="1"/>
</dbReference>
<dbReference type="GO" id="GO:0006352">
    <property type="term" value="P:DNA-templated transcription initiation"/>
    <property type="evidence" value="ECO:0007669"/>
    <property type="project" value="InterPro"/>
</dbReference>
<dbReference type="InterPro" id="IPR014284">
    <property type="entry name" value="RNA_pol_sigma-70_dom"/>
</dbReference>
<dbReference type="InterPro" id="IPR013325">
    <property type="entry name" value="RNA_pol_sigma_r2"/>
</dbReference>
<dbReference type="EMBL" id="UOFV01000245">
    <property type="protein sequence ID" value="VAX01246.1"/>
    <property type="molecule type" value="Genomic_DNA"/>
</dbReference>